<evidence type="ECO:0000313" key="3">
    <source>
        <dbReference type="Proteomes" id="UP000299102"/>
    </source>
</evidence>
<name>A0A4C1ZRR8_EUMVA</name>
<proteinExistence type="predicted"/>
<protein>
    <submittedName>
        <fullName evidence="2">Uncharacterized protein</fullName>
    </submittedName>
</protein>
<reference evidence="2 3" key="1">
    <citation type="journal article" date="2019" name="Commun. Biol.">
        <title>The bagworm genome reveals a unique fibroin gene that provides high tensile strength.</title>
        <authorList>
            <person name="Kono N."/>
            <person name="Nakamura H."/>
            <person name="Ohtoshi R."/>
            <person name="Tomita M."/>
            <person name="Numata K."/>
            <person name="Arakawa K."/>
        </authorList>
    </citation>
    <scope>NUCLEOTIDE SEQUENCE [LARGE SCALE GENOMIC DNA]</scope>
</reference>
<organism evidence="2 3">
    <name type="scientific">Eumeta variegata</name>
    <name type="common">Bagworm moth</name>
    <name type="synonym">Eumeta japonica</name>
    <dbReference type="NCBI Taxonomy" id="151549"/>
    <lineage>
        <taxon>Eukaryota</taxon>
        <taxon>Metazoa</taxon>
        <taxon>Ecdysozoa</taxon>
        <taxon>Arthropoda</taxon>
        <taxon>Hexapoda</taxon>
        <taxon>Insecta</taxon>
        <taxon>Pterygota</taxon>
        <taxon>Neoptera</taxon>
        <taxon>Endopterygota</taxon>
        <taxon>Lepidoptera</taxon>
        <taxon>Glossata</taxon>
        <taxon>Ditrysia</taxon>
        <taxon>Tineoidea</taxon>
        <taxon>Psychidae</taxon>
        <taxon>Oiketicinae</taxon>
        <taxon>Eumeta</taxon>
    </lineage>
</organism>
<evidence type="ECO:0000256" key="1">
    <source>
        <dbReference type="SAM" id="MobiDB-lite"/>
    </source>
</evidence>
<dbReference type="EMBL" id="BGZK01002017">
    <property type="protein sequence ID" value="GBP89669.1"/>
    <property type="molecule type" value="Genomic_DNA"/>
</dbReference>
<sequence length="105" mass="11809">MLNIRSQEALETGMERTNTEKNKTRNKRAHLTSRGGTFLQSGVCLCHAEAHAACVTETTPPNRQRRRRDGETNRFIHAAAMVLCVIAKHAKRASSDVRAKDVYNF</sequence>
<evidence type="ECO:0000313" key="2">
    <source>
        <dbReference type="EMBL" id="GBP89669.1"/>
    </source>
</evidence>
<feature type="region of interest" description="Disordered" evidence="1">
    <location>
        <begin position="1"/>
        <end position="30"/>
    </location>
</feature>
<comment type="caution">
    <text evidence="2">The sequence shown here is derived from an EMBL/GenBank/DDBJ whole genome shotgun (WGS) entry which is preliminary data.</text>
</comment>
<dbReference type="AlphaFoldDB" id="A0A4C1ZRR8"/>
<gene>
    <name evidence="2" type="ORF">EVAR_67001_1</name>
</gene>
<dbReference type="Proteomes" id="UP000299102">
    <property type="component" value="Unassembled WGS sequence"/>
</dbReference>
<accession>A0A4C1ZRR8</accession>
<keyword evidence="3" id="KW-1185">Reference proteome</keyword>
<feature type="compositionally biased region" description="Basic and acidic residues" evidence="1">
    <location>
        <begin position="13"/>
        <end position="23"/>
    </location>
</feature>